<dbReference type="PANTHER" id="PTHR36439:SF1">
    <property type="entry name" value="DUF1697 DOMAIN-CONTAINING PROTEIN"/>
    <property type="match status" value="1"/>
</dbReference>
<sequence length="182" mass="19276">MTTYILLLRGINVGKANRLPMATLKAVLEQLGAQQVRTLLNSGNAVFSLPTSPACNLLGDQIAAALLAETGLDLHCIVKTAADLQAATAAVNAEVMTGSNEPDPSRFLLGFCRDPQILAQFASVAAALPATNSKLQIGNDALYLYCTDGINQCPIANLLVSKKWRLITGRNLATVQKILAML</sequence>
<keyword evidence="2" id="KW-1185">Reference proteome</keyword>
<dbReference type="Pfam" id="PF08002">
    <property type="entry name" value="DUF1697"/>
    <property type="match status" value="1"/>
</dbReference>
<dbReference type="Gene3D" id="3.30.70.1280">
    <property type="entry name" value="SP0830-like domains"/>
    <property type="match status" value="1"/>
</dbReference>
<dbReference type="PANTHER" id="PTHR36439">
    <property type="entry name" value="BLL4334 PROTEIN"/>
    <property type="match status" value="1"/>
</dbReference>
<dbReference type="RefSeq" id="WP_377239520.1">
    <property type="nucleotide sequence ID" value="NZ_JBHLXP010000001.1"/>
</dbReference>
<accession>A0ABV6BA25</accession>
<dbReference type="PIRSF" id="PIRSF008502">
    <property type="entry name" value="UCP008502"/>
    <property type="match status" value="1"/>
</dbReference>
<name>A0ABV6BA25_9GAMM</name>
<comment type="caution">
    <text evidence="1">The sequence shown here is derived from an EMBL/GenBank/DDBJ whole genome shotgun (WGS) entry which is preliminary data.</text>
</comment>
<protein>
    <submittedName>
        <fullName evidence="1">DUF1697 domain-containing protein</fullName>
    </submittedName>
</protein>
<evidence type="ECO:0000313" key="1">
    <source>
        <dbReference type="EMBL" id="MFC0046873.1"/>
    </source>
</evidence>
<reference evidence="1 2" key="1">
    <citation type="submission" date="2024-09" db="EMBL/GenBank/DDBJ databases">
        <authorList>
            <person name="Sun Q."/>
            <person name="Mori K."/>
        </authorList>
    </citation>
    <scope>NUCLEOTIDE SEQUENCE [LARGE SCALE GENOMIC DNA]</scope>
    <source>
        <strain evidence="1 2">KCTC 23315</strain>
    </source>
</reference>
<organism evidence="1 2">
    <name type="scientific">Rheinheimera tilapiae</name>
    <dbReference type="NCBI Taxonomy" id="875043"/>
    <lineage>
        <taxon>Bacteria</taxon>
        <taxon>Pseudomonadati</taxon>
        <taxon>Pseudomonadota</taxon>
        <taxon>Gammaproteobacteria</taxon>
        <taxon>Chromatiales</taxon>
        <taxon>Chromatiaceae</taxon>
        <taxon>Rheinheimera</taxon>
    </lineage>
</organism>
<dbReference type="InterPro" id="IPR012545">
    <property type="entry name" value="DUF1697"/>
</dbReference>
<proteinExistence type="predicted"/>
<dbReference type="SUPFAM" id="SSF160379">
    <property type="entry name" value="SP0830-like"/>
    <property type="match status" value="1"/>
</dbReference>
<dbReference type="EMBL" id="JBHLXP010000001">
    <property type="protein sequence ID" value="MFC0046873.1"/>
    <property type="molecule type" value="Genomic_DNA"/>
</dbReference>
<dbReference type="Proteomes" id="UP001589813">
    <property type="component" value="Unassembled WGS sequence"/>
</dbReference>
<evidence type="ECO:0000313" key="2">
    <source>
        <dbReference type="Proteomes" id="UP001589813"/>
    </source>
</evidence>
<gene>
    <name evidence="1" type="ORF">ACFFJP_01055</name>
</gene>